<evidence type="ECO:0008006" key="2">
    <source>
        <dbReference type="Google" id="ProtNLM"/>
    </source>
</evidence>
<gene>
    <name evidence="1" type="ORF">CGI_10001431</name>
</gene>
<name>K1Q6Y7_MAGGI</name>
<dbReference type="EMBL" id="JH823162">
    <property type="protein sequence ID" value="EKC17246.1"/>
    <property type="molecule type" value="Genomic_DNA"/>
</dbReference>
<sequence length="471" mass="54400">MEDVSKRGRLVQKAKSIKLDIDHFILNHQIKNPLPRGGNILILPPVEAPSESDFTEEEEDELASYLAQAFPELRSLERHDPASLIRDTIKFVINTTTKAKTDNEIDGFSLLYLTEEDIFRMLPGKVGPARKILQHIKKEQQKSNETEASRDHIQEDTTSKKKEYRGIVVEEFTKDRDQNTTNQCSEYRGIIVEEVETQAHEEKTTHDANIQGQDYTDVSSFIPTYSPLIKELLSKGEIFKEWDKFVEETAYFILSRPAKFESRGMYADFGRMMYQRYPCIGHNAFGDPWVEKEFFLIQPSLKKEEIVENWTETMSHLDVVLGSEHQQEEDDVSVPGTAEEYRLLMQLEKKIAFHHKVKSGKNPVMMTIKPSEMKSLPNKDGDPPRLVFVQGDRGICNAYVIAGGIQMEVNTNLRDALTHLLYAYYAWDLSYPKNYLLLGFLQVYVLGDRKNKFAINQNYLKFTKAFDDMKK</sequence>
<reference evidence="1" key="1">
    <citation type="journal article" date="2012" name="Nature">
        <title>The oyster genome reveals stress adaptation and complexity of shell formation.</title>
        <authorList>
            <person name="Zhang G."/>
            <person name="Fang X."/>
            <person name="Guo X."/>
            <person name="Li L."/>
            <person name="Luo R."/>
            <person name="Xu F."/>
            <person name="Yang P."/>
            <person name="Zhang L."/>
            <person name="Wang X."/>
            <person name="Qi H."/>
            <person name="Xiong Z."/>
            <person name="Que H."/>
            <person name="Xie Y."/>
            <person name="Holland P.W."/>
            <person name="Paps J."/>
            <person name="Zhu Y."/>
            <person name="Wu F."/>
            <person name="Chen Y."/>
            <person name="Wang J."/>
            <person name="Peng C."/>
            <person name="Meng J."/>
            <person name="Yang L."/>
            <person name="Liu J."/>
            <person name="Wen B."/>
            <person name="Zhang N."/>
            <person name="Huang Z."/>
            <person name="Zhu Q."/>
            <person name="Feng Y."/>
            <person name="Mount A."/>
            <person name="Hedgecock D."/>
            <person name="Xu Z."/>
            <person name="Liu Y."/>
            <person name="Domazet-Loso T."/>
            <person name="Du Y."/>
            <person name="Sun X."/>
            <person name="Zhang S."/>
            <person name="Liu B."/>
            <person name="Cheng P."/>
            <person name="Jiang X."/>
            <person name="Li J."/>
            <person name="Fan D."/>
            <person name="Wang W."/>
            <person name="Fu W."/>
            <person name="Wang T."/>
            <person name="Wang B."/>
            <person name="Zhang J."/>
            <person name="Peng Z."/>
            <person name="Li Y."/>
            <person name="Li N."/>
            <person name="Wang J."/>
            <person name="Chen M."/>
            <person name="He Y."/>
            <person name="Tan F."/>
            <person name="Song X."/>
            <person name="Zheng Q."/>
            <person name="Huang R."/>
            <person name="Yang H."/>
            <person name="Du X."/>
            <person name="Chen L."/>
            <person name="Yang M."/>
            <person name="Gaffney P.M."/>
            <person name="Wang S."/>
            <person name="Luo L."/>
            <person name="She Z."/>
            <person name="Ming Y."/>
            <person name="Huang W."/>
            <person name="Zhang S."/>
            <person name="Huang B."/>
            <person name="Zhang Y."/>
            <person name="Qu T."/>
            <person name="Ni P."/>
            <person name="Miao G."/>
            <person name="Wang J."/>
            <person name="Wang Q."/>
            <person name="Steinberg C.E."/>
            <person name="Wang H."/>
            <person name="Li N."/>
            <person name="Qian L."/>
            <person name="Zhang G."/>
            <person name="Li Y."/>
            <person name="Yang H."/>
            <person name="Liu X."/>
            <person name="Wang J."/>
            <person name="Yin Y."/>
            <person name="Wang J."/>
        </authorList>
    </citation>
    <scope>NUCLEOTIDE SEQUENCE [LARGE SCALE GENOMIC DNA]</scope>
    <source>
        <strain evidence="1">05x7-T-G4-1.051#20</strain>
    </source>
</reference>
<dbReference type="AlphaFoldDB" id="K1Q6Y7"/>
<accession>K1Q6Y7</accession>
<proteinExistence type="predicted"/>
<protein>
    <recommendedName>
        <fullName evidence="2">SAM domain-containing protein</fullName>
    </recommendedName>
</protein>
<dbReference type="HOGENOM" id="CLU_580382_0_0_1"/>
<dbReference type="Gene3D" id="1.10.150.50">
    <property type="entry name" value="Transcription Factor, Ets-1"/>
    <property type="match status" value="1"/>
</dbReference>
<organism evidence="1">
    <name type="scientific">Magallana gigas</name>
    <name type="common">Pacific oyster</name>
    <name type="synonym">Crassostrea gigas</name>
    <dbReference type="NCBI Taxonomy" id="29159"/>
    <lineage>
        <taxon>Eukaryota</taxon>
        <taxon>Metazoa</taxon>
        <taxon>Spiralia</taxon>
        <taxon>Lophotrochozoa</taxon>
        <taxon>Mollusca</taxon>
        <taxon>Bivalvia</taxon>
        <taxon>Autobranchia</taxon>
        <taxon>Pteriomorphia</taxon>
        <taxon>Ostreida</taxon>
        <taxon>Ostreoidea</taxon>
        <taxon>Ostreidae</taxon>
        <taxon>Magallana</taxon>
    </lineage>
</organism>
<dbReference type="InterPro" id="IPR013761">
    <property type="entry name" value="SAM/pointed_sf"/>
</dbReference>
<evidence type="ECO:0000313" key="1">
    <source>
        <dbReference type="EMBL" id="EKC17246.1"/>
    </source>
</evidence>
<dbReference type="SUPFAM" id="SSF47769">
    <property type="entry name" value="SAM/Pointed domain"/>
    <property type="match status" value="1"/>
</dbReference>
<dbReference type="InParanoid" id="K1Q6Y7"/>